<dbReference type="InterPro" id="IPR027417">
    <property type="entry name" value="P-loop_NTPase"/>
</dbReference>
<protein>
    <submittedName>
        <fullName evidence="1">Helicase RepA family protein</fullName>
    </submittedName>
</protein>
<dbReference type="Gene3D" id="3.40.50.300">
    <property type="entry name" value="P-loop containing nucleotide triphosphate hydrolases"/>
    <property type="match status" value="1"/>
</dbReference>
<dbReference type="EMBL" id="JALIDZ010000021">
    <property type="protein sequence ID" value="MCT8974939.1"/>
    <property type="molecule type" value="Genomic_DNA"/>
</dbReference>
<dbReference type="AlphaFoldDB" id="A0AAW5R740"/>
<dbReference type="RefSeq" id="WP_261618524.1">
    <property type="nucleotide sequence ID" value="NZ_JALIDZ010000021.1"/>
</dbReference>
<keyword evidence="1" id="KW-0378">Hydrolase</keyword>
<keyword evidence="1" id="KW-0347">Helicase</keyword>
<name>A0AAW5R740_9HYPH</name>
<dbReference type="SUPFAM" id="SSF52540">
    <property type="entry name" value="P-loop containing nucleoside triphosphate hydrolases"/>
    <property type="match status" value="1"/>
</dbReference>
<organism evidence="1 2">
    <name type="scientific">Microbaculum marinisediminis</name>
    <dbReference type="NCBI Taxonomy" id="2931392"/>
    <lineage>
        <taxon>Bacteria</taxon>
        <taxon>Pseudomonadati</taxon>
        <taxon>Pseudomonadota</taxon>
        <taxon>Alphaproteobacteria</taxon>
        <taxon>Hyphomicrobiales</taxon>
        <taxon>Tepidamorphaceae</taxon>
        <taxon>Microbaculum</taxon>
    </lineage>
</organism>
<comment type="caution">
    <text evidence="1">The sequence shown here is derived from an EMBL/GenBank/DDBJ whole genome shotgun (WGS) entry which is preliminary data.</text>
</comment>
<evidence type="ECO:0000313" key="2">
    <source>
        <dbReference type="Proteomes" id="UP001320898"/>
    </source>
</evidence>
<accession>A0AAW5R740</accession>
<proteinExistence type="predicted"/>
<dbReference type="GO" id="GO:0004386">
    <property type="term" value="F:helicase activity"/>
    <property type="evidence" value="ECO:0007669"/>
    <property type="project" value="UniProtKB-KW"/>
</dbReference>
<sequence>MLPDHMTNAELDRLAAGRPAVPPRRPRLVPIAWSKIHTLPKRAPLIRGVLDRGALSVVYGGSNTGKTFFALDLTARVALDWEWRSRPVRAGAVVYIAAEGGLGIEERLTAFRCHHDVEAEGVPLYVIPEPIDLCKSDADTKLLLGRIRELPSEPKIELIVVDTLSRAMSGGNENSPDDMGRFVRHVDELRIATGAHVLVVHHAGKDDTRGARGHSLLKAAVDTEIEVTKSEVSGQASATVVKQRDHATGDAFGFRLEPVEIGQDEDGEPVTSCVVVETEATSAKATRLAKLPAGAAVALKALKTALEEAGERPEASIHIPLSITTVVKSDLWRTYAYKSGISNGNTDRARQQAFARAVDTLAARNLIGVWEPYVWLTNGEANR</sequence>
<keyword evidence="1" id="KW-0067">ATP-binding</keyword>
<keyword evidence="1" id="KW-0547">Nucleotide-binding</keyword>
<evidence type="ECO:0000313" key="1">
    <source>
        <dbReference type="EMBL" id="MCT8974939.1"/>
    </source>
</evidence>
<keyword evidence="2" id="KW-1185">Reference proteome</keyword>
<gene>
    <name evidence="1" type="ORF">MUB46_24045</name>
</gene>
<reference evidence="1 2" key="1">
    <citation type="submission" date="2022-04" db="EMBL/GenBank/DDBJ databases">
        <authorList>
            <person name="Ye Y.-Q."/>
            <person name="Du Z.-J."/>
        </authorList>
    </citation>
    <scope>NUCLEOTIDE SEQUENCE [LARGE SCALE GENOMIC DNA]</scope>
    <source>
        <strain evidence="1 2">A6E488</strain>
    </source>
</reference>
<dbReference type="Pfam" id="PF13481">
    <property type="entry name" value="AAA_25"/>
    <property type="match status" value="1"/>
</dbReference>
<dbReference type="Proteomes" id="UP001320898">
    <property type="component" value="Unassembled WGS sequence"/>
</dbReference>